<keyword evidence="6" id="KW-1185">Reference proteome</keyword>
<protein>
    <recommendedName>
        <fullName evidence="3">arsenite-transporting ATPase</fullName>
        <ecNumber evidence="3">7.3.2.7</ecNumber>
    </recommendedName>
</protein>
<dbReference type="GO" id="GO:0005524">
    <property type="term" value="F:ATP binding"/>
    <property type="evidence" value="ECO:0007669"/>
    <property type="project" value="InterPro"/>
</dbReference>
<dbReference type="PANTHER" id="PTHR10803:SF3">
    <property type="entry name" value="ATPASE GET3"/>
    <property type="match status" value="1"/>
</dbReference>
<dbReference type="EC" id="7.3.2.7" evidence="3"/>
<comment type="catalytic activity">
    <reaction evidence="2">
        <text>arsenite(in) + ATP + H2O = arsenite(out) + ADP + phosphate + H(+)</text>
        <dbReference type="Rhea" id="RHEA:11348"/>
        <dbReference type="ChEBI" id="CHEBI:15377"/>
        <dbReference type="ChEBI" id="CHEBI:15378"/>
        <dbReference type="ChEBI" id="CHEBI:29242"/>
        <dbReference type="ChEBI" id="CHEBI:30616"/>
        <dbReference type="ChEBI" id="CHEBI:43474"/>
        <dbReference type="ChEBI" id="CHEBI:456216"/>
        <dbReference type="EC" id="7.3.2.7"/>
    </reaction>
</comment>
<dbReference type="Proteomes" id="UP000437748">
    <property type="component" value="Unassembled WGS sequence"/>
</dbReference>
<comment type="similarity">
    <text evidence="1">Belongs to the arsA ATPase family.</text>
</comment>
<evidence type="ECO:0000256" key="2">
    <source>
        <dbReference type="ARBA" id="ARBA00052296"/>
    </source>
</evidence>
<dbReference type="Pfam" id="PF02374">
    <property type="entry name" value="ArsA_ATPase"/>
    <property type="match status" value="1"/>
</dbReference>
<evidence type="ECO:0000259" key="4">
    <source>
        <dbReference type="Pfam" id="PF02374"/>
    </source>
</evidence>
<proteinExistence type="inferred from homology"/>
<dbReference type="InterPro" id="IPR027417">
    <property type="entry name" value="P-loop_NTPase"/>
</dbReference>
<dbReference type="PANTHER" id="PTHR10803">
    <property type="entry name" value="ARSENICAL PUMP-DRIVING ATPASE ARSENITE-TRANSLOCATING ATPASE"/>
    <property type="match status" value="1"/>
</dbReference>
<feature type="domain" description="ArsA/GET3 Anion-transporting ATPase-like" evidence="4">
    <location>
        <begin position="10"/>
        <end position="164"/>
    </location>
</feature>
<name>A0A6N6VUX4_9BACT</name>
<evidence type="ECO:0000256" key="3">
    <source>
        <dbReference type="ARBA" id="ARBA00066752"/>
    </source>
</evidence>
<dbReference type="AlphaFoldDB" id="A0A6N6VUX4"/>
<dbReference type="InterPro" id="IPR025723">
    <property type="entry name" value="ArsA/GET3_ATPase-like"/>
</dbReference>
<dbReference type="SUPFAM" id="SSF52540">
    <property type="entry name" value="P-loop containing nucleoside triphosphate hydrolases"/>
    <property type="match status" value="1"/>
</dbReference>
<evidence type="ECO:0000256" key="1">
    <source>
        <dbReference type="ARBA" id="ARBA00011040"/>
    </source>
</evidence>
<accession>A0A6N6VUX4</accession>
<reference evidence="5 6" key="1">
    <citation type="submission" date="2019-10" db="EMBL/GenBank/DDBJ databases">
        <title>New species of Slilvanegrellaceae.</title>
        <authorList>
            <person name="Pitt A."/>
            <person name="Hahn M.W."/>
        </authorList>
    </citation>
    <scope>NUCLEOTIDE SEQUENCE [LARGE SCALE GENOMIC DNA]</scope>
    <source>
        <strain evidence="5 6">SP-Ram-0.45-NSY-1</strain>
    </source>
</reference>
<dbReference type="RefSeq" id="WP_153421069.1">
    <property type="nucleotide sequence ID" value="NZ_WFLM01000004.1"/>
</dbReference>
<evidence type="ECO:0000313" key="5">
    <source>
        <dbReference type="EMBL" id="KAB8037991.1"/>
    </source>
</evidence>
<dbReference type="GO" id="GO:0015446">
    <property type="term" value="F:ATPase-coupled arsenite transmembrane transporter activity"/>
    <property type="evidence" value="ECO:0007669"/>
    <property type="project" value="UniProtKB-EC"/>
</dbReference>
<dbReference type="GO" id="GO:0016887">
    <property type="term" value="F:ATP hydrolysis activity"/>
    <property type="evidence" value="ECO:0007669"/>
    <property type="project" value="InterPro"/>
</dbReference>
<dbReference type="OrthoDB" id="5289654at2"/>
<sequence length="369" mass="40609">MANVFPKLHIFLGAGGVGKTTLSASFALSLASSGKKVGLISIDPAKRLQTALGVGVISESGTLIPLNNSKGELRAAILHIGESLVRWVDEKGMSPEKRENLFKNPYFAALSSKMASAVDTLAAIRVAEWLEQYPDTEELVIDTAPGIHAIDFIAKPEKVSSFLDSKIIDWIKWFVGGAHEKQNFVARAFKSGARKVLDGLALVGGRNFIINFGEFLIMLDEVFITALERLKYSQKWLKHSSTNIVLVTSIREDAISVAKEINRVLTQLGLPPKLAVINRTFPIHLKNEEYLKLFMNKNHFINSNEKLFANYLSGYFATQLKVHEQLSSSSLTIVEIPIAASLDGEQDLRLSDLSSLGDIIRSKTGKNTK</sequence>
<organism evidence="5 6">
    <name type="scientific">Silvanigrella paludirubra</name>
    <dbReference type="NCBI Taxonomy" id="2499159"/>
    <lineage>
        <taxon>Bacteria</taxon>
        <taxon>Pseudomonadati</taxon>
        <taxon>Bdellovibrionota</taxon>
        <taxon>Oligoflexia</taxon>
        <taxon>Silvanigrellales</taxon>
        <taxon>Silvanigrellaceae</taxon>
        <taxon>Silvanigrella</taxon>
    </lineage>
</organism>
<dbReference type="EMBL" id="WFLM01000004">
    <property type="protein sequence ID" value="KAB8037991.1"/>
    <property type="molecule type" value="Genomic_DNA"/>
</dbReference>
<gene>
    <name evidence="5" type="ORF">GCL60_12530</name>
</gene>
<evidence type="ECO:0000313" key="6">
    <source>
        <dbReference type="Proteomes" id="UP000437748"/>
    </source>
</evidence>
<dbReference type="InterPro" id="IPR016300">
    <property type="entry name" value="ATPase_ArsA/GET3"/>
</dbReference>
<dbReference type="Gene3D" id="3.40.50.300">
    <property type="entry name" value="P-loop containing nucleotide triphosphate hydrolases"/>
    <property type="match status" value="1"/>
</dbReference>
<comment type="caution">
    <text evidence="5">The sequence shown here is derived from an EMBL/GenBank/DDBJ whole genome shotgun (WGS) entry which is preliminary data.</text>
</comment>